<dbReference type="Pfam" id="PF06808">
    <property type="entry name" value="DctM"/>
    <property type="match status" value="1"/>
</dbReference>
<evidence type="ECO:0000256" key="3">
    <source>
        <dbReference type="ARBA" id="ARBA00022519"/>
    </source>
</evidence>
<feature type="transmembrane region" description="Helical" evidence="7">
    <location>
        <begin position="60"/>
        <end position="76"/>
    </location>
</feature>
<dbReference type="EMBL" id="OCPC01000004">
    <property type="protein sequence ID" value="SOE18139.1"/>
    <property type="molecule type" value="Genomic_DNA"/>
</dbReference>
<keyword evidence="2" id="KW-1003">Cell membrane</keyword>
<keyword evidence="6 7" id="KW-0472">Membrane</keyword>
<comment type="similarity">
    <text evidence="7">Belongs to the TRAP transporter large permease family.</text>
</comment>
<comment type="function">
    <text evidence="7">Part of the tripartite ATP-independent periplasmic (TRAP) transport system.</text>
</comment>
<feature type="transmembrane region" description="Helical" evidence="7">
    <location>
        <begin position="316"/>
        <end position="334"/>
    </location>
</feature>
<feature type="domain" description="TRAP C4-dicarboxylate transport system permease DctM subunit" evidence="8">
    <location>
        <begin position="12"/>
        <end position="422"/>
    </location>
</feature>
<evidence type="ECO:0000256" key="5">
    <source>
        <dbReference type="ARBA" id="ARBA00022989"/>
    </source>
</evidence>
<protein>
    <recommendedName>
        <fullName evidence="7">TRAP transporter large permease protein</fullName>
    </recommendedName>
</protein>
<dbReference type="PANTHER" id="PTHR33362:SF5">
    <property type="entry name" value="C4-DICARBOXYLATE TRAP TRANSPORTER LARGE PERMEASE PROTEIN DCTM"/>
    <property type="match status" value="1"/>
</dbReference>
<proteinExistence type="inferred from homology"/>
<dbReference type="PANTHER" id="PTHR33362">
    <property type="entry name" value="SIALIC ACID TRAP TRANSPORTER PERMEASE PROTEIN SIAT-RELATED"/>
    <property type="match status" value="1"/>
</dbReference>
<dbReference type="InterPro" id="IPR004681">
    <property type="entry name" value="TRAP_DctM"/>
</dbReference>
<dbReference type="Proteomes" id="UP000219465">
    <property type="component" value="Unassembled WGS sequence"/>
</dbReference>
<comment type="subcellular location">
    <subcellularLocation>
        <location evidence="1 7">Cell inner membrane</location>
        <topology evidence="1 7">Multi-pass membrane protein</topology>
    </subcellularLocation>
</comment>
<dbReference type="NCBIfam" id="TIGR00786">
    <property type="entry name" value="dctM"/>
    <property type="match status" value="1"/>
</dbReference>
<reference evidence="10" key="1">
    <citation type="submission" date="2017-08" db="EMBL/GenBank/DDBJ databases">
        <authorList>
            <person name="Varghese N."/>
            <person name="Submissions S."/>
        </authorList>
    </citation>
    <scope>NUCLEOTIDE SEQUENCE [LARGE SCALE GENOMIC DNA]</scope>
    <source>
        <strain evidence="10">KCTC 23107</strain>
    </source>
</reference>
<feature type="transmembrane region" description="Helical" evidence="7">
    <location>
        <begin position="137"/>
        <end position="160"/>
    </location>
</feature>
<organism evidence="9 10">
    <name type="scientific">Hoeflea halophila</name>
    <dbReference type="NCBI Taxonomy" id="714899"/>
    <lineage>
        <taxon>Bacteria</taxon>
        <taxon>Pseudomonadati</taxon>
        <taxon>Pseudomonadota</taxon>
        <taxon>Alphaproteobacteria</taxon>
        <taxon>Hyphomicrobiales</taxon>
        <taxon>Rhizobiaceae</taxon>
        <taxon>Hoeflea</taxon>
    </lineage>
</organism>
<feature type="transmembrane region" description="Helical" evidence="7">
    <location>
        <begin position="96"/>
        <end position="125"/>
    </location>
</feature>
<keyword evidence="3 7" id="KW-0997">Cell inner membrane</keyword>
<dbReference type="OrthoDB" id="7339120at2"/>
<evidence type="ECO:0000256" key="7">
    <source>
        <dbReference type="RuleBase" id="RU369079"/>
    </source>
</evidence>
<evidence type="ECO:0000313" key="9">
    <source>
        <dbReference type="EMBL" id="SOE18139.1"/>
    </source>
</evidence>
<dbReference type="RefSeq" id="WP_097108597.1">
    <property type="nucleotide sequence ID" value="NZ_OCPC01000004.1"/>
</dbReference>
<feature type="transmembrane region" description="Helical" evidence="7">
    <location>
        <begin position="214"/>
        <end position="239"/>
    </location>
</feature>
<feature type="transmembrane region" description="Helical" evidence="7">
    <location>
        <begin position="403"/>
        <end position="426"/>
    </location>
</feature>
<comment type="caution">
    <text evidence="7">Lacks conserved residue(s) required for the propagation of feature annotation.</text>
</comment>
<accession>A0A286IFM5</accession>
<keyword evidence="10" id="KW-1185">Reference proteome</keyword>
<evidence type="ECO:0000256" key="4">
    <source>
        <dbReference type="ARBA" id="ARBA00022692"/>
    </source>
</evidence>
<feature type="transmembrane region" description="Helical" evidence="7">
    <location>
        <begin position="245"/>
        <end position="265"/>
    </location>
</feature>
<dbReference type="GO" id="GO:0005886">
    <property type="term" value="C:plasma membrane"/>
    <property type="evidence" value="ECO:0007669"/>
    <property type="project" value="UniProtKB-SubCell"/>
</dbReference>
<evidence type="ECO:0000259" key="8">
    <source>
        <dbReference type="Pfam" id="PF06808"/>
    </source>
</evidence>
<name>A0A286IFM5_9HYPH</name>
<evidence type="ECO:0000256" key="1">
    <source>
        <dbReference type="ARBA" id="ARBA00004429"/>
    </source>
</evidence>
<keyword evidence="4 7" id="KW-0812">Transmembrane</keyword>
<dbReference type="InterPro" id="IPR010656">
    <property type="entry name" value="DctM"/>
</dbReference>
<comment type="subunit">
    <text evidence="7">The complex comprises the extracytoplasmic solute receptor protein and the two transmembrane proteins.</text>
</comment>
<evidence type="ECO:0000256" key="2">
    <source>
        <dbReference type="ARBA" id="ARBA00022475"/>
    </source>
</evidence>
<dbReference type="AlphaFoldDB" id="A0A286IFM5"/>
<evidence type="ECO:0000313" key="10">
    <source>
        <dbReference type="Proteomes" id="UP000219465"/>
    </source>
</evidence>
<keyword evidence="7" id="KW-0813">Transport</keyword>
<keyword evidence="5 7" id="KW-1133">Transmembrane helix</keyword>
<evidence type="ECO:0000256" key="6">
    <source>
        <dbReference type="ARBA" id="ARBA00023136"/>
    </source>
</evidence>
<sequence length="431" mass="44937">MLSFWGVLVGGLTVIAGSGLALGAALGLTGLLILHFLAGGSTYVAVDAVWNVLNSFTLSAIPLFIILGEIMLRSGVSQKIYSALTPLFQRVPGGLLHTNIAVCTLFGAVSGSSLSTAAAVGSVAYPEMTERGYDRRMVVASLAGGGTLGLLIPPSLSLLIYGALTETSIGRLFLAGLVPGLLFAAAFMAYILVRCLTRQGLAPRNEESAGIRTILFKLLSLWPFMLLIIAIMGSIAFGIATPTEAAGIGVIATIIVGRLWGTLTLKSLAESFYAAILLFASIAFVVMGATILAQAVSLLGVPQSILETVRAAELGALQVLFLVVLIYLVLGCFFDGLSLMIMTLPIVVPLMVGLGYDPIWLGVIITILIEIGQVTPPVGLNLSVLVSVTKERVSLGEAAVATIPYWLILLAGILVLAMVPQIALFLPGALM</sequence>
<feature type="transmembrane region" description="Helical" evidence="7">
    <location>
        <begin position="272"/>
        <end position="296"/>
    </location>
</feature>
<dbReference type="GO" id="GO:0022857">
    <property type="term" value="F:transmembrane transporter activity"/>
    <property type="evidence" value="ECO:0007669"/>
    <property type="project" value="UniProtKB-UniRule"/>
</dbReference>
<feature type="transmembrane region" description="Helical" evidence="7">
    <location>
        <begin position="172"/>
        <end position="193"/>
    </location>
</feature>
<dbReference type="PIRSF" id="PIRSF006066">
    <property type="entry name" value="HI0050"/>
    <property type="match status" value="1"/>
</dbReference>
<gene>
    <name evidence="9" type="ORF">SAMN05877838_3055</name>
</gene>